<feature type="region of interest" description="Disordered" evidence="1">
    <location>
        <begin position="132"/>
        <end position="151"/>
    </location>
</feature>
<feature type="chain" id="PRO_5019354025" evidence="3">
    <location>
        <begin position="27"/>
        <end position="241"/>
    </location>
</feature>
<feature type="transmembrane region" description="Helical" evidence="2">
    <location>
        <begin position="217"/>
        <end position="238"/>
    </location>
</feature>
<feature type="signal peptide" evidence="3">
    <location>
        <begin position="1"/>
        <end position="26"/>
    </location>
</feature>
<organism evidence="4 5">
    <name type="scientific">Cinnamomum micranthum f. kanehirae</name>
    <dbReference type="NCBI Taxonomy" id="337451"/>
    <lineage>
        <taxon>Eukaryota</taxon>
        <taxon>Viridiplantae</taxon>
        <taxon>Streptophyta</taxon>
        <taxon>Embryophyta</taxon>
        <taxon>Tracheophyta</taxon>
        <taxon>Spermatophyta</taxon>
        <taxon>Magnoliopsida</taxon>
        <taxon>Magnoliidae</taxon>
        <taxon>Laurales</taxon>
        <taxon>Lauraceae</taxon>
        <taxon>Cinnamomum</taxon>
    </lineage>
</organism>
<protein>
    <submittedName>
        <fullName evidence="4">Early nodulin-20-like protein</fullName>
    </submittedName>
</protein>
<dbReference type="InterPro" id="IPR008972">
    <property type="entry name" value="Cupredoxin"/>
</dbReference>
<dbReference type="PANTHER" id="PTHR34662:SF3">
    <property type="entry name" value="OS04G0422700 PROTEIN"/>
    <property type="match status" value="1"/>
</dbReference>
<evidence type="ECO:0000256" key="3">
    <source>
        <dbReference type="SAM" id="SignalP"/>
    </source>
</evidence>
<comment type="caution">
    <text evidence="4">The sequence shown here is derived from an EMBL/GenBank/DDBJ whole genome shotgun (WGS) entry which is preliminary data.</text>
</comment>
<sequence length="241" mass="25977">MGTFCFPSTPLILISIILLLFQPSQSKTFVVDGLANWTKANPTVHVGDSLIFKYQQNLLNLYIFRNKGAFDLCNFTQATLLDNGNTKSYTWYPSRLGFFYFSFSNRSVGACKQGEKAAIKVIQKDLDTMASAPGISPSAAPSPTSGGHFPSTPAYNLPLRPHLASSPSPYSTSPSTLPDSGSGIPFINSNPAVPLPTGETDAATIRPLPMSGHGGKAVVGLLQVQMLILYMVWMIWGLTLV</sequence>
<gene>
    <name evidence="4" type="ORF">CKAN_01413500</name>
</gene>
<reference evidence="4 5" key="1">
    <citation type="journal article" date="2019" name="Nat. Plants">
        <title>Stout camphor tree genome fills gaps in understanding of flowering plant genome evolution.</title>
        <authorList>
            <person name="Chaw S.M."/>
            <person name="Liu Y.C."/>
            <person name="Wu Y.W."/>
            <person name="Wang H.Y."/>
            <person name="Lin C.I."/>
            <person name="Wu C.S."/>
            <person name="Ke H.M."/>
            <person name="Chang L.Y."/>
            <person name="Hsu C.Y."/>
            <person name="Yang H.T."/>
            <person name="Sudianto E."/>
            <person name="Hsu M.H."/>
            <person name="Wu K.P."/>
            <person name="Wang L.N."/>
            <person name="Leebens-Mack J.H."/>
            <person name="Tsai I.J."/>
        </authorList>
    </citation>
    <scope>NUCLEOTIDE SEQUENCE [LARGE SCALE GENOMIC DNA]</scope>
    <source>
        <strain evidence="5">cv. Chaw 1501</strain>
        <tissue evidence="4">Young leaves</tissue>
    </source>
</reference>
<keyword evidence="2" id="KW-1133">Transmembrane helix</keyword>
<dbReference type="EMBL" id="QPKB01000005">
    <property type="protein sequence ID" value="RWR85281.1"/>
    <property type="molecule type" value="Genomic_DNA"/>
</dbReference>
<feature type="compositionally biased region" description="Low complexity" evidence="1">
    <location>
        <begin position="132"/>
        <end position="147"/>
    </location>
</feature>
<name>A0A443P3H9_9MAGN</name>
<evidence type="ECO:0000313" key="4">
    <source>
        <dbReference type="EMBL" id="RWR85281.1"/>
    </source>
</evidence>
<evidence type="ECO:0000313" key="5">
    <source>
        <dbReference type="Proteomes" id="UP000283530"/>
    </source>
</evidence>
<dbReference type="Proteomes" id="UP000283530">
    <property type="component" value="Unassembled WGS sequence"/>
</dbReference>
<evidence type="ECO:0000256" key="1">
    <source>
        <dbReference type="SAM" id="MobiDB-lite"/>
    </source>
</evidence>
<keyword evidence="2" id="KW-0812">Transmembrane</keyword>
<keyword evidence="5" id="KW-1185">Reference proteome</keyword>
<dbReference type="SUPFAM" id="SSF49503">
    <property type="entry name" value="Cupredoxins"/>
    <property type="match status" value="1"/>
</dbReference>
<keyword evidence="2" id="KW-0472">Membrane</keyword>
<proteinExistence type="predicted"/>
<keyword evidence="3" id="KW-0732">Signal</keyword>
<accession>A0A443P3H9</accession>
<dbReference type="AlphaFoldDB" id="A0A443P3H9"/>
<evidence type="ECO:0000256" key="2">
    <source>
        <dbReference type="SAM" id="Phobius"/>
    </source>
</evidence>
<dbReference type="Gene3D" id="2.60.40.420">
    <property type="entry name" value="Cupredoxins - blue copper proteins"/>
    <property type="match status" value="1"/>
</dbReference>
<dbReference type="PANTHER" id="PTHR34662">
    <property type="entry name" value="OS04G0422700 PROTEIN"/>
    <property type="match status" value="1"/>
</dbReference>
<dbReference type="OrthoDB" id="10259572at2759"/>